<dbReference type="SUPFAM" id="SSF52266">
    <property type="entry name" value="SGNH hydrolase"/>
    <property type="match status" value="1"/>
</dbReference>
<evidence type="ECO:0000259" key="1">
    <source>
        <dbReference type="Pfam" id="PF13472"/>
    </source>
</evidence>
<dbReference type="Proteomes" id="UP000522081">
    <property type="component" value="Unassembled WGS sequence"/>
</dbReference>
<dbReference type="Pfam" id="PF13472">
    <property type="entry name" value="Lipase_GDSL_2"/>
    <property type="match status" value="1"/>
</dbReference>
<organism evidence="2 3">
    <name type="scientific">Novosphingobium marinum</name>
    <dbReference type="NCBI Taxonomy" id="1514948"/>
    <lineage>
        <taxon>Bacteria</taxon>
        <taxon>Pseudomonadati</taxon>
        <taxon>Pseudomonadota</taxon>
        <taxon>Alphaproteobacteria</taxon>
        <taxon>Sphingomonadales</taxon>
        <taxon>Sphingomonadaceae</taxon>
        <taxon>Novosphingobium</taxon>
    </lineage>
</organism>
<comment type="caution">
    <text evidence="2">The sequence shown here is derived from an EMBL/GenBank/DDBJ whole genome shotgun (WGS) entry which is preliminary data.</text>
</comment>
<keyword evidence="3" id="KW-1185">Reference proteome</keyword>
<evidence type="ECO:0000313" key="3">
    <source>
        <dbReference type="Proteomes" id="UP000522081"/>
    </source>
</evidence>
<dbReference type="CDD" id="cd00229">
    <property type="entry name" value="SGNH_hydrolase"/>
    <property type="match status" value="1"/>
</dbReference>
<proteinExistence type="predicted"/>
<accession>A0A7Z0BTA8</accession>
<dbReference type="GO" id="GO:0006629">
    <property type="term" value="P:lipid metabolic process"/>
    <property type="evidence" value="ECO:0007669"/>
    <property type="project" value="InterPro"/>
</dbReference>
<protein>
    <submittedName>
        <fullName evidence="2">Lysophospholipase L1-like esterase</fullName>
    </submittedName>
</protein>
<dbReference type="PROSITE" id="PS01098">
    <property type="entry name" value="LIPASE_GDSL_SER"/>
    <property type="match status" value="1"/>
</dbReference>
<dbReference type="PANTHER" id="PTHR30383">
    <property type="entry name" value="THIOESTERASE 1/PROTEASE 1/LYSOPHOSPHOLIPASE L1"/>
    <property type="match status" value="1"/>
</dbReference>
<dbReference type="Gene3D" id="3.40.50.1110">
    <property type="entry name" value="SGNH hydrolase"/>
    <property type="match status" value="1"/>
</dbReference>
<dbReference type="GO" id="GO:0016298">
    <property type="term" value="F:lipase activity"/>
    <property type="evidence" value="ECO:0007669"/>
    <property type="project" value="InterPro"/>
</dbReference>
<evidence type="ECO:0000313" key="2">
    <source>
        <dbReference type="EMBL" id="NYH93888.1"/>
    </source>
</evidence>
<dbReference type="RefSeq" id="WP_179405854.1">
    <property type="nucleotide sequence ID" value="NZ_BMGF01000001.1"/>
</dbReference>
<sequence length="721" mass="74513">MTGTISLLGGNGFGFAPDQLLAGATIELGPKNGDPLQTGPIVPKDDPAVRLLGGTVGAFANSFPQNLALTTYNVAAGADVRAGLGGRVEFRTDADRFDLSIYANGSNADFSLFVDGLLVSRMSPDVPADGSLRWVRVDLSETAVAGDWKTIELEFRGGANFGGMVLEQGASLAPTPDPGPRIVFLGDSITEGGGARSPGEDWVSLVARQLGLRDVWQSGLGGTGYDREQGPRPDLADRIAADGVAAEGDIYVIAMGLNDQPGVFDEAVAVLSALGEARPAARILVLTSWNPGAPNPGIRPEVDAEIRAAAELFDGVVVLDASRVAFTTFDGTHPDAAGQWQIAEWLTAELEQIFALPDPVEQHRPGDAVGTLFAEGYDPAQQWSWDVLEDGVPTTRYEIVDGGDAFPLLALAPGRAEPDAGEHVLTITGTGSDGTILAGEVRFEVSALPGTGTNGHGFRLFAPDSLAFEIGGTGTVTGTRGVQDVTLLDVAGFIELDPSFNAGGDIVRLSGDASDWTIERAGSSAYLSDGDTALAVPIGPAGIALAFDDGTRTLFFDAQSGKAMIGTQALVFEAVPVFAASEGQPPPPPADGSAGRLWLAEGGSAAIGGDFRVAGSRLAENLFVTHGEIVLDPSFNAGGDRIGLPDAAPEHEAWREGSSVILSGGKLLLTIPFGPGQTVLAFDGDERSLRYEADPAAPVIGNDIVSGVPAILSSAMFGDAF</sequence>
<dbReference type="AlphaFoldDB" id="A0A7Z0BTA8"/>
<dbReference type="InterPro" id="IPR051532">
    <property type="entry name" value="Ester_Hydrolysis_Enzymes"/>
</dbReference>
<dbReference type="InterPro" id="IPR013830">
    <property type="entry name" value="SGNH_hydro"/>
</dbReference>
<gene>
    <name evidence="2" type="ORF">FHS75_000193</name>
</gene>
<dbReference type="EMBL" id="JACBZF010000001">
    <property type="protein sequence ID" value="NYH93888.1"/>
    <property type="molecule type" value="Genomic_DNA"/>
</dbReference>
<dbReference type="InterPro" id="IPR008265">
    <property type="entry name" value="Lipase_GDSL_AS"/>
</dbReference>
<dbReference type="InterPro" id="IPR036514">
    <property type="entry name" value="SGNH_hydro_sf"/>
</dbReference>
<name>A0A7Z0BTA8_9SPHN</name>
<reference evidence="2 3" key="1">
    <citation type="submission" date="2020-07" db="EMBL/GenBank/DDBJ databases">
        <title>Genomic Encyclopedia of Type Strains, Phase IV (KMG-IV): sequencing the most valuable type-strain genomes for metagenomic binning, comparative biology and taxonomic classification.</title>
        <authorList>
            <person name="Goeker M."/>
        </authorList>
    </citation>
    <scope>NUCLEOTIDE SEQUENCE [LARGE SCALE GENOMIC DNA]</scope>
    <source>
        <strain evidence="2 3">DSM 29043</strain>
    </source>
</reference>
<feature type="domain" description="SGNH hydrolase-type esterase" evidence="1">
    <location>
        <begin position="184"/>
        <end position="339"/>
    </location>
</feature>